<dbReference type="InterPro" id="IPR051398">
    <property type="entry name" value="Polysacch_Deacetylase"/>
</dbReference>
<protein>
    <recommendedName>
        <fullName evidence="2">NodB homology domain-containing protein</fullName>
    </recommendedName>
</protein>
<dbReference type="EMBL" id="UINC01150760">
    <property type="protein sequence ID" value="SVD43971.1"/>
    <property type="molecule type" value="Genomic_DNA"/>
</dbReference>
<evidence type="ECO:0000313" key="1">
    <source>
        <dbReference type="EMBL" id="SVD43971.1"/>
    </source>
</evidence>
<proteinExistence type="predicted"/>
<dbReference type="InterPro" id="IPR011330">
    <property type="entry name" value="Glyco_hydro/deAcase_b/a-brl"/>
</dbReference>
<feature type="non-terminal residue" evidence="1">
    <location>
        <position position="124"/>
    </location>
</feature>
<dbReference type="GO" id="GO:0005975">
    <property type="term" value="P:carbohydrate metabolic process"/>
    <property type="evidence" value="ECO:0007669"/>
    <property type="project" value="InterPro"/>
</dbReference>
<reference evidence="1" key="1">
    <citation type="submission" date="2018-05" db="EMBL/GenBank/DDBJ databases">
        <authorList>
            <person name="Lanie J.A."/>
            <person name="Ng W.-L."/>
            <person name="Kazmierczak K.M."/>
            <person name="Andrzejewski T.M."/>
            <person name="Davidsen T.M."/>
            <person name="Wayne K.J."/>
            <person name="Tettelin H."/>
            <person name="Glass J.I."/>
            <person name="Rusch D."/>
            <person name="Podicherti R."/>
            <person name="Tsui H.-C.T."/>
            <person name="Winkler M.E."/>
        </authorList>
    </citation>
    <scope>NUCLEOTIDE SEQUENCE</scope>
</reference>
<sequence length="124" mass="14086">MGLKKIYWILISLICLFLIINTAVAKNIKNSAVIFMYHKFDVPKYPSTNITLEQFESHLNEISLPNYNVLSLNYIVDTIINDGELPNNTIGISVDDADKSFFKVGWPKFKEKGLPVTLFINTST</sequence>
<accession>A0A382VDL6</accession>
<gene>
    <name evidence="1" type="ORF">METZ01_LOCUS396825</name>
</gene>
<dbReference type="PANTHER" id="PTHR34216">
    <property type="match status" value="1"/>
</dbReference>
<dbReference type="SUPFAM" id="SSF88713">
    <property type="entry name" value="Glycoside hydrolase/deacetylase"/>
    <property type="match status" value="1"/>
</dbReference>
<dbReference type="AlphaFoldDB" id="A0A382VDL6"/>
<organism evidence="1">
    <name type="scientific">marine metagenome</name>
    <dbReference type="NCBI Taxonomy" id="408172"/>
    <lineage>
        <taxon>unclassified sequences</taxon>
        <taxon>metagenomes</taxon>
        <taxon>ecological metagenomes</taxon>
    </lineage>
</organism>
<dbReference type="Gene3D" id="3.20.20.370">
    <property type="entry name" value="Glycoside hydrolase/deacetylase"/>
    <property type="match status" value="1"/>
</dbReference>
<evidence type="ECO:0008006" key="2">
    <source>
        <dbReference type="Google" id="ProtNLM"/>
    </source>
</evidence>
<dbReference type="PANTHER" id="PTHR34216:SF3">
    <property type="entry name" value="POLY-BETA-1,6-N-ACETYL-D-GLUCOSAMINE N-DEACETYLASE"/>
    <property type="match status" value="1"/>
</dbReference>
<name>A0A382VDL6_9ZZZZ</name>